<evidence type="ECO:0000256" key="1">
    <source>
        <dbReference type="SAM" id="MobiDB-lite"/>
    </source>
</evidence>
<name>M4C6U0_HYAAE</name>
<dbReference type="EMBL" id="JH598892">
    <property type="status" value="NOT_ANNOTATED_CDS"/>
    <property type="molecule type" value="Genomic_DNA"/>
</dbReference>
<feature type="region of interest" description="Disordered" evidence="1">
    <location>
        <begin position="221"/>
        <end position="247"/>
    </location>
</feature>
<dbReference type="AlphaFoldDB" id="M4C6U0"/>
<dbReference type="EnsemblProtists" id="HpaT814827">
    <property type="protein sequence ID" value="HpaP814827"/>
    <property type="gene ID" value="HpaG814827"/>
</dbReference>
<reference evidence="2" key="2">
    <citation type="submission" date="2015-06" db="UniProtKB">
        <authorList>
            <consortium name="EnsemblProtists"/>
        </authorList>
    </citation>
    <scope>IDENTIFICATION</scope>
    <source>
        <strain evidence="2">Emoy2</strain>
    </source>
</reference>
<dbReference type="InParanoid" id="M4C6U0"/>
<keyword evidence="3" id="KW-1185">Reference proteome</keyword>
<organism evidence="2 3">
    <name type="scientific">Hyaloperonospora arabidopsidis (strain Emoy2)</name>
    <name type="common">Downy mildew agent</name>
    <name type="synonym">Peronospora arabidopsidis</name>
    <dbReference type="NCBI Taxonomy" id="559515"/>
    <lineage>
        <taxon>Eukaryota</taxon>
        <taxon>Sar</taxon>
        <taxon>Stramenopiles</taxon>
        <taxon>Oomycota</taxon>
        <taxon>Peronosporomycetes</taxon>
        <taxon>Peronosporales</taxon>
        <taxon>Peronosporaceae</taxon>
        <taxon>Hyaloperonospora</taxon>
    </lineage>
</organism>
<evidence type="ECO:0000313" key="3">
    <source>
        <dbReference type="Proteomes" id="UP000011713"/>
    </source>
</evidence>
<dbReference type="Proteomes" id="UP000011713">
    <property type="component" value="Unassembled WGS sequence"/>
</dbReference>
<sequence length="247" mass="27583">MTSLASAPAAKALAMRRNSQQGHVAMSHETRLPRELLAQIGISGKEVVKIIKARGWDIVEPHGLQQQNLYYLPGVLQKVEFSNYASRQHRDFLVGEGELYAFILREGGLGFLLPDEVPLRTAAPSALDDRPFVTKPCDMSQQRTDQRKWKRRKKLSTARRTMATLVEREDVAFGLEQSMKERTKLAAEVAAVVEPLDEQELDRAGSRVKCQGTTIDAAAATSAGLFSQDPEWMDRSQTANSREDECK</sequence>
<accession>M4C6U0</accession>
<protein>
    <submittedName>
        <fullName evidence="2">Uncharacterized protein</fullName>
    </submittedName>
</protein>
<dbReference type="VEuPathDB" id="FungiDB:HpaG814827"/>
<evidence type="ECO:0000313" key="2">
    <source>
        <dbReference type="EnsemblProtists" id="HpaP814827"/>
    </source>
</evidence>
<proteinExistence type="predicted"/>
<dbReference type="HOGENOM" id="CLU_1126322_0_0_1"/>
<reference evidence="3" key="1">
    <citation type="journal article" date="2010" name="Science">
        <title>Signatures of adaptation to obligate biotrophy in the Hyaloperonospora arabidopsidis genome.</title>
        <authorList>
            <person name="Baxter L."/>
            <person name="Tripathy S."/>
            <person name="Ishaque N."/>
            <person name="Boot N."/>
            <person name="Cabral A."/>
            <person name="Kemen E."/>
            <person name="Thines M."/>
            <person name="Ah-Fong A."/>
            <person name="Anderson R."/>
            <person name="Badejoko W."/>
            <person name="Bittner-Eddy P."/>
            <person name="Boore J.L."/>
            <person name="Chibucos M.C."/>
            <person name="Coates M."/>
            <person name="Dehal P."/>
            <person name="Delehaunty K."/>
            <person name="Dong S."/>
            <person name="Downton P."/>
            <person name="Dumas B."/>
            <person name="Fabro G."/>
            <person name="Fronick C."/>
            <person name="Fuerstenberg S.I."/>
            <person name="Fulton L."/>
            <person name="Gaulin E."/>
            <person name="Govers F."/>
            <person name="Hughes L."/>
            <person name="Humphray S."/>
            <person name="Jiang R.H."/>
            <person name="Judelson H."/>
            <person name="Kamoun S."/>
            <person name="Kyung K."/>
            <person name="Meijer H."/>
            <person name="Minx P."/>
            <person name="Morris P."/>
            <person name="Nelson J."/>
            <person name="Phuntumart V."/>
            <person name="Qutob D."/>
            <person name="Rehmany A."/>
            <person name="Rougon-Cardoso A."/>
            <person name="Ryden P."/>
            <person name="Torto-Alalibo T."/>
            <person name="Studholme D."/>
            <person name="Wang Y."/>
            <person name="Win J."/>
            <person name="Wood J."/>
            <person name="Clifton S.W."/>
            <person name="Rogers J."/>
            <person name="Van den Ackerveken G."/>
            <person name="Jones J.D."/>
            <person name="McDowell J.M."/>
            <person name="Beynon J."/>
            <person name="Tyler B.M."/>
        </authorList>
    </citation>
    <scope>NUCLEOTIDE SEQUENCE [LARGE SCALE GENOMIC DNA]</scope>
    <source>
        <strain evidence="3">Emoy2</strain>
    </source>
</reference>